<dbReference type="RefSeq" id="WP_003440392.1">
    <property type="nucleotide sequence ID" value="NZ_APLF01000009.1"/>
</dbReference>
<gene>
    <name evidence="1" type="ORF">pgond44_08971</name>
</gene>
<accession>N1WNW4</accession>
<organism evidence="1 2">
    <name type="scientific">Psychroflexus gondwanensis ACAM 44</name>
    <dbReference type="NCBI Taxonomy" id="1189619"/>
    <lineage>
        <taxon>Bacteria</taxon>
        <taxon>Pseudomonadati</taxon>
        <taxon>Bacteroidota</taxon>
        <taxon>Flavobacteriia</taxon>
        <taxon>Flavobacteriales</taxon>
        <taxon>Flavobacteriaceae</taxon>
        <taxon>Psychroflexus</taxon>
    </lineage>
</organism>
<proteinExistence type="predicted"/>
<evidence type="ECO:0000313" key="2">
    <source>
        <dbReference type="Proteomes" id="UP000012317"/>
    </source>
</evidence>
<reference evidence="1 2" key="1">
    <citation type="journal article" date="2014" name="Genome Biol. Evol.">
        <title>Extensive gene acquisition in the extremely psychrophilic bacterial species Psychroflexus torquis and the link to sea-ice ecosystem specialism.</title>
        <authorList>
            <person name="Feng S."/>
            <person name="Powell S.M."/>
            <person name="Wilson R."/>
            <person name="Bowman J.P."/>
        </authorList>
    </citation>
    <scope>NUCLEOTIDE SEQUENCE [LARGE SCALE GENOMIC DNA]</scope>
    <source>
        <strain evidence="1 2">ACAM 44</strain>
    </source>
</reference>
<dbReference type="Proteomes" id="UP000012317">
    <property type="component" value="Unassembled WGS sequence"/>
</dbReference>
<dbReference type="STRING" id="1189619.pgond44_08971"/>
<evidence type="ECO:0008006" key="3">
    <source>
        <dbReference type="Google" id="ProtNLM"/>
    </source>
</evidence>
<keyword evidence="2" id="KW-1185">Reference proteome</keyword>
<dbReference type="eggNOG" id="ENOG5032W4Y">
    <property type="taxonomic scope" value="Bacteria"/>
</dbReference>
<evidence type="ECO:0000313" key="1">
    <source>
        <dbReference type="EMBL" id="EMY80685.1"/>
    </source>
</evidence>
<dbReference type="AlphaFoldDB" id="N1WNW4"/>
<comment type="caution">
    <text evidence="1">The sequence shown here is derived from an EMBL/GenBank/DDBJ whole genome shotgun (WGS) entry which is preliminary data.</text>
</comment>
<protein>
    <recommendedName>
        <fullName evidence="3">Co-chaperone DjlA N-terminal domain-containing protein</fullName>
    </recommendedName>
</protein>
<sequence>MKHKAKNWTKTELQVYILLMCANADKEQTKEELNMISSKVDKETFDKMAMIFKADSEEKRLIKISKNIQQQSYSVMELGAFRKEIHEVFLSDNKFTMMEQRLDWTLDNILY</sequence>
<name>N1WNW4_9FLAO</name>
<dbReference type="EMBL" id="APLF01000009">
    <property type="protein sequence ID" value="EMY80685.1"/>
    <property type="molecule type" value="Genomic_DNA"/>
</dbReference>